<dbReference type="EMBL" id="KN834762">
    <property type="protein sequence ID" value="KIK63941.1"/>
    <property type="molecule type" value="Genomic_DNA"/>
</dbReference>
<protein>
    <submittedName>
        <fullName evidence="1">Unplaced genomic scaffold GYMLUscaffold_14, whole genome shotgun sequence</fullName>
    </submittedName>
</protein>
<accession>A0A0D0C704</accession>
<name>A0A0D0C704_9AGAR</name>
<reference evidence="1 2" key="1">
    <citation type="submission" date="2014-04" db="EMBL/GenBank/DDBJ databases">
        <title>Evolutionary Origins and Diversification of the Mycorrhizal Mutualists.</title>
        <authorList>
            <consortium name="DOE Joint Genome Institute"/>
            <consortium name="Mycorrhizal Genomics Consortium"/>
            <person name="Kohler A."/>
            <person name="Kuo A."/>
            <person name="Nagy L.G."/>
            <person name="Floudas D."/>
            <person name="Copeland A."/>
            <person name="Barry K.W."/>
            <person name="Cichocki N."/>
            <person name="Veneault-Fourrey C."/>
            <person name="LaButti K."/>
            <person name="Lindquist E.A."/>
            <person name="Lipzen A."/>
            <person name="Lundell T."/>
            <person name="Morin E."/>
            <person name="Murat C."/>
            <person name="Riley R."/>
            <person name="Ohm R."/>
            <person name="Sun H."/>
            <person name="Tunlid A."/>
            <person name="Henrissat B."/>
            <person name="Grigoriev I.V."/>
            <person name="Hibbett D.S."/>
            <person name="Martin F."/>
        </authorList>
    </citation>
    <scope>NUCLEOTIDE SEQUENCE [LARGE SCALE GENOMIC DNA]</scope>
    <source>
        <strain evidence="1 2">FD-317 M1</strain>
    </source>
</reference>
<gene>
    <name evidence="1" type="ORF">GYMLUDRAFT_71407</name>
</gene>
<dbReference type="OrthoDB" id="2909643at2759"/>
<dbReference type="Proteomes" id="UP000053593">
    <property type="component" value="Unassembled WGS sequence"/>
</dbReference>
<keyword evidence="2" id="KW-1185">Reference proteome</keyword>
<evidence type="ECO:0000313" key="2">
    <source>
        <dbReference type="Proteomes" id="UP000053593"/>
    </source>
</evidence>
<dbReference type="AlphaFoldDB" id="A0A0D0C704"/>
<organism evidence="1 2">
    <name type="scientific">Collybiopsis luxurians FD-317 M1</name>
    <dbReference type="NCBI Taxonomy" id="944289"/>
    <lineage>
        <taxon>Eukaryota</taxon>
        <taxon>Fungi</taxon>
        <taxon>Dikarya</taxon>
        <taxon>Basidiomycota</taxon>
        <taxon>Agaricomycotina</taxon>
        <taxon>Agaricomycetes</taxon>
        <taxon>Agaricomycetidae</taxon>
        <taxon>Agaricales</taxon>
        <taxon>Marasmiineae</taxon>
        <taxon>Omphalotaceae</taxon>
        <taxon>Collybiopsis</taxon>
        <taxon>Collybiopsis luxurians</taxon>
    </lineage>
</organism>
<dbReference type="HOGENOM" id="CLU_758757_0_0_1"/>
<sequence length="365" mass="40028">MPIGEHNIMFEESWNSSAILLTSSNAITEKWNDSTKTSFNPPCSVTNNPTGRMQCPMCLRFFPAPSFGRCFGVPTAEFPQSGTNTRKRKRTETRAAHEMLLAPCHDCLDSLGEDEGATWGRCDNAKCWSRRGESLSPNSFFGKPSRAARTTVLGSPLDDQIHFDPYPSSRSNGALDPHKCDPTAHGEVSPTGLGLVCPKCSPEGGLGCAHKWICDVCAFWDQNPLVWECPGCLNDYCDECEESEMGQLELERCAECGKRDLCRACRSGNSPTDSDCDSPRCDLNSGGFSGKLFSWRCWLCSLPVCSTCVPTAHANRRIDSCRNCHSRLCEGCRSVLGCQRCGGEMCQLCLGETLAMLCHKCEHGS</sequence>
<evidence type="ECO:0000313" key="1">
    <source>
        <dbReference type="EMBL" id="KIK63941.1"/>
    </source>
</evidence>
<proteinExistence type="predicted"/>